<dbReference type="Pfam" id="PF05593">
    <property type="entry name" value="RHS_repeat"/>
    <property type="match status" value="1"/>
</dbReference>
<keyword evidence="3" id="KW-1185">Reference proteome</keyword>
<keyword evidence="1" id="KW-0812">Transmembrane</keyword>
<keyword evidence="1" id="KW-0472">Membrane</keyword>
<accession>A0A250KYS2</accession>
<name>A0A250KYS2_9GAMM</name>
<evidence type="ECO:0000313" key="2">
    <source>
        <dbReference type="EMBL" id="BBA36141.1"/>
    </source>
</evidence>
<evidence type="ECO:0008006" key="4">
    <source>
        <dbReference type="Google" id="ProtNLM"/>
    </source>
</evidence>
<dbReference type="InterPro" id="IPR031325">
    <property type="entry name" value="RHS_repeat"/>
</dbReference>
<dbReference type="KEGG" id="mmai:sS8_4211"/>
<organism evidence="2 3">
    <name type="scientific">Methylocaldum marinum</name>
    <dbReference type="NCBI Taxonomy" id="1432792"/>
    <lineage>
        <taxon>Bacteria</taxon>
        <taxon>Pseudomonadati</taxon>
        <taxon>Pseudomonadota</taxon>
        <taxon>Gammaproteobacteria</taxon>
        <taxon>Methylococcales</taxon>
        <taxon>Methylococcaceae</taxon>
        <taxon>Methylocaldum</taxon>
    </lineage>
</organism>
<evidence type="ECO:0000313" key="3">
    <source>
        <dbReference type="Proteomes" id="UP000266313"/>
    </source>
</evidence>
<dbReference type="EMBL" id="AP017928">
    <property type="protein sequence ID" value="BBA36141.1"/>
    <property type="molecule type" value="Genomic_DNA"/>
</dbReference>
<gene>
    <name evidence="2" type="ORF">sS8_4211</name>
</gene>
<dbReference type="NCBIfam" id="TIGR01643">
    <property type="entry name" value="YD_repeat_2x"/>
    <property type="match status" value="1"/>
</dbReference>
<dbReference type="AlphaFoldDB" id="A0A250KYS2"/>
<sequence length="87" mass="9944">MEKPQEMLLGRWPILLRRFLGQGLKTRAMGWVVYGILIVFGITLARADIQYVYDESGRLDEVVDTSGDSAQYRYDASGKIEAILRYV</sequence>
<reference evidence="2 3" key="1">
    <citation type="submission" date="2016-12" db="EMBL/GenBank/DDBJ databases">
        <title>Genome sequencing of Methylocaldum marinum.</title>
        <authorList>
            <person name="Takeuchi M."/>
            <person name="Kamagata Y."/>
            <person name="Hiraoka S."/>
            <person name="Oshima K."/>
            <person name="Hattori M."/>
            <person name="Iwasaki W."/>
        </authorList>
    </citation>
    <scope>NUCLEOTIDE SEQUENCE [LARGE SCALE GENOMIC DNA]</scope>
    <source>
        <strain evidence="2 3">S8</strain>
    </source>
</reference>
<dbReference type="InterPro" id="IPR006530">
    <property type="entry name" value="YD"/>
</dbReference>
<dbReference type="Proteomes" id="UP000266313">
    <property type="component" value="Chromosome"/>
</dbReference>
<protein>
    <recommendedName>
        <fullName evidence="4">YD repeat-containing protein</fullName>
    </recommendedName>
</protein>
<keyword evidence="1" id="KW-1133">Transmembrane helix</keyword>
<feature type="transmembrane region" description="Helical" evidence="1">
    <location>
        <begin position="28"/>
        <end position="49"/>
    </location>
</feature>
<evidence type="ECO:0000256" key="1">
    <source>
        <dbReference type="SAM" id="Phobius"/>
    </source>
</evidence>
<proteinExistence type="predicted"/>
<dbReference type="RefSeq" id="WP_170161193.1">
    <property type="nucleotide sequence ID" value="NZ_AP017928.1"/>
</dbReference>